<keyword evidence="2" id="KW-1185">Reference proteome</keyword>
<gene>
    <name evidence="1" type="ORF">LNO68_02230</name>
</gene>
<sequence length="109" mass="12950">MNPDLFKRSHILIKKDYKFNDNDIQEFIKTLENLAIPFDLNETDQEGIIRQFNDSNRKLERDPNIIKQAIELIVVNCLFEKLKSKKLVHELNNEDKTINVEATWDYNSL</sequence>
<proteinExistence type="predicted"/>
<dbReference type="Proteomes" id="UP001220940">
    <property type="component" value="Unassembled WGS sequence"/>
</dbReference>
<organism evidence="1 2">
    <name type="scientific">Mycoplasma bradburyae</name>
    <dbReference type="NCBI Taxonomy" id="2963128"/>
    <lineage>
        <taxon>Bacteria</taxon>
        <taxon>Bacillati</taxon>
        <taxon>Mycoplasmatota</taxon>
        <taxon>Mollicutes</taxon>
        <taxon>Mycoplasmataceae</taxon>
        <taxon>Mycoplasma</taxon>
    </lineage>
</organism>
<evidence type="ECO:0000313" key="2">
    <source>
        <dbReference type="Proteomes" id="UP001220940"/>
    </source>
</evidence>
<evidence type="ECO:0000313" key="1">
    <source>
        <dbReference type="EMBL" id="MDC4182000.1"/>
    </source>
</evidence>
<name>A0ABT5GBN2_9MOLU</name>
<protein>
    <submittedName>
        <fullName evidence="1">Uncharacterized protein</fullName>
    </submittedName>
</protein>
<accession>A0ABT5GBN2</accession>
<comment type="caution">
    <text evidence="1">The sequence shown here is derived from an EMBL/GenBank/DDBJ whole genome shotgun (WGS) entry which is preliminary data.</text>
</comment>
<dbReference type="RefSeq" id="WP_255034965.1">
    <property type="nucleotide sequence ID" value="NZ_CP101414.1"/>
</dbReference>
<dbReference type="EMBL" id="JAJHZM010000011">
    <property type="protein sequence ID" value="MDC4182000.1"/>
    <property type="molecule type" value="Genomic_DNA"/>
</dbReference>
<reference evidence="1" key="1">
    <citation type="submission" date="2021-11" db="EMBL/GenBank/DDBJ databases">
        <title>Description of Mycoplasma bradburyaesp. nov.from sea birds: a tribute to a great mycoplasmologist.</title>
        <authorList>
            <person name="Ramirez A.S."/>
            <person name="Poveda C."/>
            <person name="Suarez-Perez A."/>
            <person name="Rosales R.S."/>
            <person name="Dijkman R."/>
            <person name="Feberwee A."/>
            <person name="Spergser J."/>
            <person name="Szostak M.P."/>
            <person name="Ressel L."/>
            <person name="Calabuig P."/>
            <person name="Catania S."/>
            <person name="Gobbo F."/>
            <person name="Timofte D."/>
            <person name="Poveda J.B."/>
        </authorList>
    </citation>
    <scope>NUCLEOTIDE SEQUENCE [LARGE SCALE GENOMIC DNA]</scope>
    <source>
        <strain evidence="1">T158</strain>
    </source>
</reference>